<dbReference type="SUPFAM" id="SSF53300">
    <property type="entry name" value="vWA-like"/>
    <property type="match status" value="1"/>
</dbReference>
<dbReference type="InterPro" id="IPR036465">
    <property type="entry name" value="vWFA_dom_sf"/>
</dbReference>
<dbReference type="RefSeq" id="WP_163285701.1">
    <property type="nucleotide sequence ID" value="NZ_JAAGVY010000023.1"/>
</dbReference>
<dbReference type="EMBL" id="JAAGVY010000023">
    <property type="protein sequence ID" value="NEN24308.1"/>
    <property type="molecule type" value="Genomic_DNA"/>
</dbReference>
<evidence type="ECO:0000313" key="3">
    <source>
        <dbReference type="EMBL" id="NEN24308.1"/>
    </source>
</evidence>
<dbReference type="AlphaFoldDB" id="A0A7K3WS15"/>
<evidence type="ECO:0000259" key="2">
    <source>
        <dbReference type="PROSITE" id="PS50234"/>
    </source>
</evidence>
<evidence type="ECO:0000313" key="4">
    <source>
        <dbReference type="Proteomes" id="UP000486602"/>
    </source>
</evidence>
<dbReference type="InterPro" id="IPR002035">
    <property type="entry name" value="VWF_A"/>
</dbReference>
<dbReference type="CDD" id="cd00198">
    <property type="entry name" value="vWFA"/>
    <property type="match status" value="1"/>
</dbReference>
<keyword evidence="4" id="KW-1185">Reference proteome</keyword>
<feature type="signal peptide" evidence="1">
    <location>
        <begin position="1"/>
        <end position="21"/>
    </location>
</feature>
<dbReference type="PROSITE" id="PS51257">
    <property type="entry name" value="PROKAR_LIPOPROTEIN"/>
    <property type="match status" value="1"/>
</dbReference>
<feature type="chain" id="PRO_5029511090" evidence="1">
    <location>
        <begin position="22"/>
        <end position="353"/>
    </location>
</feature>
<organism evidence="3 4">
    <name type="scientific">Cryomorpha ignava</name>
    <dbReference type="NCBI Taxonomy" id="101383"/>
    <lineage>
        <taxon>Bacteria</taxon>
        <taxon>Pseudomonadati</taxon>
        <taxon>Bacteroidota</taxon>
        <taxon>Flavobacteriia</taxon>
        <taxon>Flavobacteriales</taxon>
        <taxon>Cryomorphaceae</taxon>
        <taxon>Cryomorpha</taxon>
    </lineage>
</organism>
<sequence>MKILPLIVLVLCLGMTTSCNKDDDTRRSPAANPCPSPFCGVEPTVVSSGLEITFLNHELEYPKSKYSVFFKLDQASNPVTNLTVDDVVVKDNGQVIEFESANELTPDPQSFGFHIALIVDLSESVTESAVLPQVKEAMAAFVNTILVGSNSDVGETFVAIYYFDGDPDLVALQNFTQNSDELLSTIDNISADLTRDNSTNLNGAFISGASIIKSRVNNSPKLVDVGTMVVFTDGSDLAGLSSFEEASVAVQGLSDGENQIDVYTIGLGQSVDNNVLQQLGYSGYYPSANFTSLTPTFEDIAAELNAEVNSYYKLEYCSPRRAGQTEIIIEINKNNVTGRIESCINSDCTPDPC</sequence>
<feature type="domain" description="VWFA" evidence="2">
    <location>
        <begin position="114"/>
        <end position="308"/>
    </location>
</feature>
<dbReference type="Gene3D" id="3.40.50.410">
    <property type="entry name" value="von Willebrand factor, type A domain"/>
    <property type="match status" value="1"/>
</dbReference>
<dbReference type="Proteomes" id="UP000486602">
    <property type="component" value="Unassembled WGS sequence"/>
</dbReference>
<dbReference type="SMART" id="SM00327">
    <property type="entry name" value="VWA"/>
    <property type="match status" value="1"/>
</dbReference>
<keyword evidence="1" id="KW-0732">Signal</keyword>
<accession>A0A7K3WS15</accession>
<comment type="caution">
    <text evidence="3">The sequence shown here is derived from an EMBL/GenBank/DDBJ whole genome shotgun (WGS) entry which is preliminary data.</text>
</comment>
<proteinExistence type="predicted"/>
<name>A0A7K3WS15_9FLAO</name>
<evidence type="ECO:0000256" key="1">
    <source>
        <dbReference type="SAM" id="SignalP"/>
    </source>
</evidence>
<dbReference type="Pfam" id="PF00092">
    <property type="entry name" value="VWA"/>
    <property type="match status" value="1"/>
</dbReference>
<gene>
    <name evidence="3" type="ORF">G3O08_12415</name>
</gene>
<reference evidence="3 4" key="1">
    <citation type="submission" date="2020-02" db="EMBL/GenBank/DDBJ databases">
        <title>Out from the shadows clarifying the taxonomy of the family Cryomorphaceae and related taxa by utilizing the GTDB taxonomic framework.</title>
        <authorList>
            <person name="Bowman J.P."/>
        </authorList>
    </citation>
    <scope>NUCLEOTIDE SEQUENCE [LARGE SCALE GENOMIC DNA]</scope>
    <source>
        <strain evidence="3 4">QSSC 1-22</strain>
    </source>
</reference>
<protein>
    <submittedName>
        <fullName evidence="3">VWA domain-containing protein</fullName>
    </submittedName>
</protein>
<dbReference type="PROSITE" id="PS50234">
    <property type="entry name" value="VWFA"/>
    <property type="match status" value="1"/>
</dbReference>